<dbReference type="CDD" id="cd14752">
    <property type="entry name" value="GH31_N"/>
    <property type="match status" value="1"/>
</dbReference>
<dbReference type="SUPFAM" id="SSF74650">
    <property type="entry name" value="Galactose mutarotase-like"/>
    <property type="match status" value="1"/>
</dbReference>
<evidence type="ECO:0000313" key="7">
    <source>
        <dbReference type="EMBL" id="MCA6078881.1"/>
    </source>
</evidence>
<dbReference type="AlphaFoldDB" id="A0A9X1HWE1"/>
<proteinExistence type="inferred from homology"/>
<comment type="similarity">
    <text evidence="1 2">Belongs to the glycosyl hydrolase 31 family.</text>
</comment>
<evidence type="ECO:0000259" key="3">
    <source>
        <dbReference type="Pfam" id="PF01055"/>
    </source>
</evidence>
<sequence>MLSKPIGKILEFNQTEFGISGKTENAQFRITVYNPYIIRVHFTRDEFDDHSYAVISDPEKCAWKLKDEKAKLTLSTGAVVAEITKKDGRISFRNNRGNVINEDEKGLGISWIGEQFTNYKTMQEGERFIGLGEKTGPLNRRGHGYEHWNTDTFAYGPGTDPIYSSLPFYIGLHHGLSYGIFLDNSHKSFINFGASNNRFSSIAADAGDLNYYFFYGNGVRDILREYTWLTGRMSMPPLWGLGYQQCRYSYYPDHEVTTVAKTFRDKEIPADAIVLDIHYMDEYKIYTWDKERFPDPEGMIRELKEQGFHIVLMCDPGIKVEKGYDAYESGKDEDIFIKYPDGSYYTGEVWPGWCHFPDFSNPRARAWWKDQLPAYVNIGVEGYWNDMNEIATWGHKLPENIEFNFDGNPATARKGRNIFGLQMARSTFEATKELMGKRPFNLTRSSYSGIQRYAAVWTGDNVATDEHMLLGIRLVNSLGLTGVAYAGYDVGGFAGNASEHLFARWIQAGAFSPFFRGHSMVNSRDSEPWAFGEEVEAVSKNYITLRYKLLMYLYSMFYEATINGMPVSRSLAIDYSHDDHVYDPQFENQFLFGDSILVAPIDSQTKIAKVYLPAGSDWYDLLTDKKYAGGQAHFIECTINKLPVFVKSGALIPFCPDAGSHSGELGTTVEWHVYKGRKDAEFTFYEDDGESYQFEKGKYCKRLVQWNNKEKTLTIQKQEGSYGTKFKNLRLCLHGFGKSRVYIDGKQQSVSSKDYAFVDPVPSFDPLNKALDHSLTVKGVQVVDFKNKKDQITIKING</sequence>
<dbReference type="SUPFAM" id="SSF51445">
    <property type="entry name" value="(Trans)glycosidases"/>
    <property type="match status" value="1"/>
</dbReference>
<dbReference type="Pfam" id="PF01055">
    <property type="entry name" value="Glyco_hydro_31_2nd"/>
    <property type="match status" value="1"/>
</dbReference>
<dbReference type="InterPro" id="IPR017853">
    <property type="entry name" value="GH"/>
</dbReference>
<dbReference type="PANTHER" id="PTHR22762">
    <property type="entry name" value="ALPHA-GLUCOSIDASE"/>
    <property type="match status" value="1"/>
</dbReference>
<accession>A0A9X1HWE1</accession>
<dbReference type="Pfam" id="PF13802">
    <property type="entry name" value="Gal_mutarotas_2"/>
    <property type="match status" value="1"/>
</dbReference>
<protein>
    <submittedName>
        <fullName evidence="7">Glycoside hydrolase family 31 protein</fullName>
    </submittedName>
</protein>
<dbReference type="Pfam" id="PF17137">
    <property type="entry name" value="DUF5110"/>
    <property type="match status" value="1"/>
</dbReference>
<feature type="domain" description="Glycoside hydrolase family 31 TIM barrel" evidence="3">
    <location>
        <begin position="234"/>
        <end position="556"/>
    </location>
</feature>
<evidence type="ECO:0000256" key="2">
    <source>
        <dbReference type="RuleBase" id="RU361185"/>
    </source>
</evidence>
<organism evidence="7 8">
    <name type="scientific">Fulvivirga sedimenti</name>
    <dbReference type="NCBI Taxonomy" id="2879465"/>
    <lineage>
        <taxon>Bacteria</taxon>
        <taxon>Pseudomonadati</taxon>
        <taxon>Bacteroidota</taxon>
        <taxon>Cytophagia</taxon>
        <taxon>Cytophagales</taxon>
        <taxon>Fulvivirgaceae</taxon>
        <taxon>Fulvivirga</taxon>
    </lineage>
</organism>
<keyword evidence="2 7" id="KW-0378">Hydrolase</keyword>
<dbReference type="InterPro" id="IPR013780">
    <property type="entry name" value="Glyco_hydro_b"/>
</dbReference>
<evidence type="ECO:0000256" key="1">
    <source>
        <dbReference type="ARBA" id="ARBA00007806"/>
    </source>
</evidence>
<dbReference type="InterPro" id="IPR011013">
    <property type="entry name" value="Gal_mutarotase_sf_dom"/>
</dbReference>
<gene>
    <name evidence="7" type="ORF">LDX50_28660</name>
</gene>
<dbReference type="InterPro" id="IPR048395">
    <property type="entry name" value="Glyco_hydro_31_C"/>
</dbReference>
<dbReference type="Pfam" id="PF21365">
    <property type="entry name" value="Glyco_hydro_31_3rd"/>
    <property type="match status" value="1"/>
</dbReference>
<evidence type="ECO:0000259" key="6">
    <source>
        <dbReference type="Pfam" id="PF21365"/>
    </source>
</evidence>
<evidence type="ECO:0000259" key="5">
    <source>
        <dbReference type="Pfam" id="PF17137"/>
    </source>
</evidence>
<dbReference type="GO" id="GO:0004553">
    <property type="term" value="F:hydrolase activity, hydrolyzing O-glycosyl compounds"/>
    <property type="evidence" value="ECO:0007669"/>
    <property type="project" value="InterPro"/>
</dbReference>
<name>A0A9X1HWE1_9BACT</name>
<dbReference type="GO" id="GO:0005975">
    <property type="term" value="P:carbohydrate metabolic process"/>
    <property type="evidence" value="ECO:0007669"/>
    <property type="project" value="InterPro"/>
</dbReference>
<evidence type="ECO:0000313" key="8">
    <source>
        <dbReference type="Proteomes" id="UP001139409"/>
    </source>
</evidence>
<dbReference type="InterPro" id="IPR025887">
    <property type="entry name" value="Glyco_hydro_31_N_dom"/>
</dbReference>
<feature type="domain" description="Glycosyl hydrolase family 31 C-terminal" evidence="6">
    <location>
        <begin position="564"/>
        <end position="652"/>
    </location>
</feature>
<keyword evidence="2" id="KW-0326">Glycosidase</keyword>
<reference evidence="7" key="1">
    <citation type="submission" date="2021-09" db="EMBL/GenBank/DDBJ databases">
        <title>Fulvivirga sp. isolated from coastal sediment.</title>
        <authorList>
            <person name="Yu H."/>
        </authorList>
    </citation>
    <scope>NUCLEOTIDE SEQUENCE</scope>
    <source>
        <strain evidence="7">1062</strain>
    </source>
</reference>
<feature type="domain" description="Glycoside hydrolase family 31 N-terminal" evidence="4">
    <location>
        <begin position="28"/>
        <end position="190"/>
    </location>
</feature>
<dbReference type="Proteomes" id="UP001139409">
    <property type="component" value="Unassembled WGS sequence"/>
</dbReference>
<dbReference type="InterPro" id="IPR033403">
    <property type="entry name" value="DUF5110"/>
</dbReference>
<feature type="domain" description="DUF5110" evidence="5">
    <location>
        <begin position="669"/>
        <end position="735"/>
    </location>
</feature>
<dbReference type="Gene3D" id="3.20.20.80">
    <property type="entry name" value="Glycosidases"/>
    <property type="match status" value="1"/>
</dbReference>
<dbReference type="CDD" id="cd06604">
    <property type="entry name" value="GH31_glucosidase_II_MalA"/>
    <property type="match status" value="1"/>
</dbReference>
<evidence type="ECO:0000259" key="4">
    <source>
        <dbReference type="Pfam" id="PF13802"/>
    </source>
</evidence>
<dbReference type="PANTHER" id="PTHR22762:SF120">
    <property type="entry name" value="HETEROGLYCAN GLUCOSIDASE 1"/>
    <property type="match status" value="1"/>
</dbReference>
<dbReference type="SUPFAM" id="SSF51011">
    <property type="entry name" value="Glycosyl hydrolase domain"/>
    <property type="match status" value="1"/>
</dbReference>
<dbReference type="EMBL" id="JAIXNE010000007">
    <property type="protein sequence ID" value="MCA6078881.1"/>
    <property type="molecule type" value="Genomic_DNA"/>
</dbReference>
<dbReference type="Gene3D" id="2.60.40.1760">
    <property type="entry name" value="glycosyl hydrolase (family 31)"/>
    <property type="match status" value="1"/>
</dbReference>
<dbReference type="RefSeq" id="WP_225699740.1">
    <property type="nucleotide sequence ID" value="NZ_JAIXNE010000007.1"/>
</dbReference>
<dbReference type="GO" id="GO:0030246">
    <property type="term" value="F:carbohydrate binding"/>
    <property type="evidence" value="ECO:0007669"/>
    <property type="project" value="InterPro"/>
</dbReference>
<dbReference type="InterPro" id="IPR000322">
    <property type="entry name" value="Glyco_hydro_31_TIM"/>
</dbReference>
<keyword evidence="8" id="KW-1185">Reference proteome</keyword>
<dbReference type="Gene3D" id="2.60.40.1180">
    <property type="entry name" value="Golgi alpha-mannosidase II"/>
    <property type="match status" value="2"/>
</dbReference>
<comment type="caution">
    <text evidence="7">The sequence shown here is derived from an EMBL/GenBank/DDBJ whole genome shotgun (WGS) entry which is preliminary data.</text>
</comment>